<geneLocation type="plasmid" evidence="3">
    <name>pr1cp2</name>
</geneLocation>
<protein>
    <submittedName>
        <fullName evidence="2">Uncharacterized protein</fullName>
    </submittedName>
</protein>
<evidence type="ECO:0000313" key="3">
    <source>
        <dbReference type="Proteomes" id="UP000186108"/>
    </source>
</evidence>
<evidence type="ECO:0000256" key="1">
    <source>
        <dbReference type="SAM" id="MobiDB-lite"/>
    </source>
</evidence>
<reference evidence="2 3" key="1">
    <citation type="submission" date="2014-07" db="EMBL/GenBank/DDBJ databases">
        <authorList>
            <person name="Zhang J.E."/>
            <person name="Yang H."/>
            <person name="Guo J."/>
            <person name="Deng Z."/>
            <person name="Luo H."/>
            <person name="Luo M."/>
            <person name="Zhao B."/>
        </authorList>
    </citation>
    <scope>NUCLEOTIDE SEQUENCE [LARGE SCALE GENOMIC DNA]</scope>
    <source>
        <strain evidence="2 3">1CP</strain>
        <plasmid evidence="3">Plasmid pr1cp2</plasmid>
    </source>
</reference>
<organism evidence="2 3">
    <name type="scientific">Rhodococcus opacus</name>
    <name type="common">Nocardia opaca</name>
    <dbReference type="NCBI Taxonomy" id="37919"/>
    <lineage>
        <taxon>Bacteria</taxon>
        <taxon>Bacillati</taxon>
        <taxon>Actinomycetota</taxon>
        <taxon>Actinomycetes</taxon>
        <taxon>Mycobacteriales</taxon>
        <taxon>Nocardiaceae</taxon>
        <taxon>Rhodococcus</taxon>
    </lineage>
</organism>
<dbReference type="AlphaFoldDB" id="A0A1B1KJ48"/>
<accession>A0A1B1KJ48</accession>
<dbReference type="EMBL" id="CP009113">
    <property type="protein sequence ID" value="ANS32632.1"/>
    <property type="molecule type" value="Genomic_DNA"/>
</dbReference>
<sequence>MVLCNSSLGVSLRSTSGPYCERMPSHRELKRFGDVVAARRSWLGLTRDQVHAAGGPADTTLARIENPTSTTAPPRARTLRRLDEGLRWLPGSAARTLAGGEPDPLDLESAENSELSAPSNPLNFSKLEISVELVRGLLTTSDVVYDVLTRKDLPASCMPAAGKAADELASIIRKLSAAYATEVLERAGGPGRVLTPAVEMAYREHLSSSVQSADPEVAEEQLYRRWLAGKEQDLDEATREAFVRRWQAKQRVLLARKS</sequence>
<proteinExistence type="predicted"/>
<gene>
    <name evidence="2" type="ORF">R1CP_40260</name>
</gene>
<dbReference type="Proteomes" id="UP000186108">
    <property type="component" value="Plasmid pR1CP2"/>
</dbReference>
<evidence type="ECO:0000313" key="2">
    <source>
        <dbReference type="EMBL" id="ANS32632.1"/>
    </source>
</evidence>
<keyword evidence="2" id="KW-0614">Plasmid</keyword>
<feature type="region of interest" description="Disordered" evidence="1">
    <location>
        <begin position="97"/>
        <end position="118"/>
    </location>
</feature>
<name>A0A1B1KJ48_RHOOP</name>